<accession>A0A0J6F4I4</accession>
<name>A0A0J6F4I4_COCPO</name>
<proteinExistence type="predicted"/>
<dbReference type="EMBL" id="DS268109">
    <property type="protein sequence ID" value="KMM65063.1"/>
    <property type="molecule type" value="Genomic_DNA"/>
</dbReference>
<evidence type="ECO:0000313" key="2">
    <source>
        <dbReference type="Proteomes" id="UP000054567"/>
    </source>
</evidence>
<dbReference type="VEuPathDB" id="FungiDB:CPAG_01415"/>
<gene>
    <name evidence="1" type="ORF">CPAG_01415</name>
</gene>
<reference evidence="2" key="3">
    <citation type="journal article" date="2010" name="Genome Res.">
        <title>Population genomic sequencing of Coccidioides fungi reveals recent hybridization and transposon control.</title>
        <authorList>
            <person name="Neafsey D.E."/>
            <person name="Barker B.M."/>
            <person name="Sharpton T.J."/>
            <person name="Stajich J.E."/>
            <person name="Park D.J."/>
            <person name="Whiston E."/>
            <person name="Hung C.-Y."/>
            <person name="McMahan C."/>
            <person name="White J."/>
            <person name="Sykes S."/>
            <person name="Heiman D."/>
            <person name="Young S."/>
            <person name="Zeng Q."/>
            <person name="Abouelleil A."/>
            <person name="Aftuck L."/>
            <person name="Bessette D."/>
            <person name="Brown A."/>
            <person name="FitzGerald M."/>
            <person name="Lui A."/>
            <person name="Macdonald J.P."/>
            <person name="Priest M."/>
            <person name="Orbach M.J."/>
            <person name="Galgiani J.N."/>
            <person name="Kirkland T.N."/>
            <person name="Cole G.T."/>
            <person name="Birren B.W."/>
            <person name="Henn M.R."/>
            <person name="Taylor J.W."/>
            <person name="Rounsley S.D."/>
        </authorList>
    </citation>
    <scope>NUCLEOTIDE SEQUENCE [LARGE SCALE GENOMIC DNA]</scope>
    <source>
        <strain evidence="2">RMSCC 3488</strain>
    </source>
</reference>
<reference evidence="1 2" key="1">
    <citation type="submission" date="2007-06" db="EMBL/GenBank/DDBJ databases">
        <title>The Genome Sequence of Coccidioides posadasii RMSCC_3488.</title>
        <authorList>
            <consortium name="Coccidioides Genome Resources Consortium"/>
            <consortium name="The Broad Institute Genome Sequencing Platform"/>
            <person name="Henn M.R."/>
            <person name="Sykes S."/>
            <person name="Young S."/>
            <person name="Jaffe D."/>
            <person name="Berlin A."/>
            <person name="Alvarez P."/>
            <person name="Butler J."/>
            <person name="Gnerre S."/>
            <person name="Grabherr M."/>
            <person name="Mauceli E."/>
            <person name="Brockman W."/>
            <person name="Kodira C."/>
            <person name="Alvarado L."/>
            <person name="Zeng Q."/>
            <person name="Crawford M."/>
            <person name="Antoine C."/>
            <person name="Devon K."/>
            <person name="Galgiani J."/>
            <person name="Orsborn K."/>
            <person name="Lewis M.L."/>
            <person name="Nusbaum C."/>
            <person name="Galagan J."/>
            <person name="Birren B."/>
        </authorList>
    </citation>
    <scope>NUCLEOTIDE SEQUENCE [LARGE SCALE GENOMIC DNA]</scope>
    <source>
        <strain evidence="1 2">RMSCC 3488</strain>
    </source>
</reference>
<evidence type="ECO:0000313" key="1">
    <source>
        <dbReference type="EMBL" id="KMM65063.1"/>
    </source>
</evidence>
<sequence>MQQRQDTVTSRALVPQQGNVFWNGDEEPHCFYGQNVLYFSEPHLGVMPYSQLSWWSDVRNRFSAPVQRDMELVIPVAITGKDPRQQQHRPKPWILLLKTSPRNLWTAQWTASPKALRTAGAEGLSAISLRNIESLLHPPACFEG</sequence>
<protein>
    <submittedName>
        <fullName evidence="1">Uncharacterized protein</fullName>
    </submittedName>
</protein>
<dbReference type="AlphaFoldDB" id="A0A0J6F4I4"/>
<reference evidence="2" key="2">
    <citation type="journal article" date="2009" name="Genome Res.">
        <title>Comparative genomic analyses of the human fungal pathogens Coccidioides and their relatives.</title>
        <authorList>
            <person name="Sharpton T.J."/>
            <person name="Stajich J.E."/>
            <person name="Rounsley S.D."/>
            <person name="Gardner M.J."/>
            <person name="Wortman J.R."/>
            <person name="Jordar V.S."/>
            <person name="Maiti R."/>
            <person name="Kodira C.D."/>
            <person name="Neafsey D.E."/>
            <person name="Zeng Q."/>
            <person name="Hung C.-Y."/>
            <person name="McMahan C."/>
            <person name="Muszewska A."/>
            <person name="Grynberg M."/>
            <person name="Mandel M.A."/>
            <person name="Kellner E.M."/>
            <person name="Barker B.M."/>
            <person name="Galgiani J.N."/>
            <person name="Orbach M.J."/>
            <person name="Kirkland T.N."/>
            <person name="Cole G.T."/>
            <person name="Henn M.R."/>
            <person name="Birren B.W."/>
            <person name="Taylor J.W."/>
        </authorList>
    </citation>
    <scope>NUCLEOTIDE SEQUENCE [LARGE SCALE GENOMIC DNA]</scope>
    <source>
        <strain evidence="2">RMSCC 3488</strain>
    </source>
</reference>
<dbReference type="Proteomes" id="UP000054567">
    <property type="component" value="Unassembled WGS sequence"/>
</dbReference>
<organism evidence="1 2">
    <name type="scientific">Coccidioides posadasii RMSCC 3488</name>
    <dbReference type="NCBI Taxonomy" id="454284"/>
    <lineage>
        <taxon>Eukaryota</taxon>
        <taxon>Fungi</taxon>
        <taxon>Dikarya</taxon>
        <taxon>Ascomycota</taxon>
        <taxon>Pezizomycotina</taxon>
        <taxon>Eurotiomycetes</taxon>
        <taxon>Eurotiomycetidae</taxon>
        <taxon>Onygenales</taxon>
        <taxon>Onygenaceae</taxon>
        <taxon>Coccidioides</taxon>
    </lineage>
</organism>